<evidence type="ECO:0000256" key="1">
    <source>
        <dbReference type="SAM" id="MobiDB-lite"/>
    </source>
</evidence>
<feature type="compositionally biased region" description="Acidic residues" evidence="1">
    <location>
        <begin position="35"/>
        <end position="44"/>
    </location>
</feature>
<comment type="caution">
    <text evidence="3">The sequence shown here is derived from an EMBL/GenBank/DDBJ whole genome shotgun (WGS) entry which is preliminary data.</text>
</comment>
<organism evidence="3 4">
    <name type="scientific">Phanerochaete sordida</name>
    <dbReference type="NCBI Taxonomy" id="48140"/>
    <lineage>
        <taxon>Eukaryota</taxon>
        <taxon>Fungi</taxon>
        <taxon>Dikarya</taxon>
        <taxon>Basidiomycota</taxon>
        <taxon>Agaricomycotina</taxon>
        <taxon>Agaricomycetes</taxon>
        <taxon>Polyporales</taxon>
        <taxon>Phanerochaetaceae</taxon>
        <taxon>Phanerochaete</taxon>
    </lineage>
</organism>
<feature type="compositionally biased region" description="Basic and acidic residues" evidence="1">
    <location>
        <begin position="87"/>
        <end position="103"/>
    </location>
</feature>
<sequence length="195" mass="20888">MSKEPSRHQYSSKLTYQQNVPAFLQRLQNKVTGGADEEDDEYEYDGSGRPPIPKRPAIPTRPDDDPGSADEEQEDRDDEAPQIVVLKEGKHLSEREVENEKRAAKGLPPLPDADEGSAPAGEHEAAARPKEAAKAKGPALSFSSGGSAAKSTAKKRKVVDSADDKDGGAAASKPAKSSKKPKKQQKKLLSFGDDA</sequence>
<evidence type="ECO:0000313" key="4">
    <source>
        <dbReference type="Proteomes" id="UP000703269"/>
    </source>
</evidence>
<feature type="compositionally biased region" description="Basic residues" evidence="1">
    <location>
        <begin position="176"/>
        <end position="186"/>
    </location>
</feature>
<evidence type="ECO:0000313" key="3">
    <source>
        <dbReference type="EMBL" id="GJE85543.1"/>
    </source>
</evidence>
<dbReference type="OrthoDB" id="2553298at2759"/>
<dbReference type="PANTHER" id="PTHR31195">
    <property type="entry name" value="GEO02494P1"/>
    <property type="match status" value="1"/>
</dbReference>
<feature type="compositionally biased region" description="Acidic residues" evidence="1">
    <location>
        <begin position="65"/>
        <end position="80"/>
    </location>
</feature>
<dbReference type="Pfam" id="PF15377">
    <property type="entry name" value="DUF4604"/>
    <property type="match status" value="1"/>
</dbReference>
<feature type="compositionally biased region" description="Basic and acidic residues" evidence="1">
    <location>
        <begin position="121"/>
        <end position="134"/>
    </location>
</feature>
<dbReference type="AlphaFoldDB" id="A0A9P3L911"/>
<proteinExistence type="predicted"/>
<reference evidence="3 4" key="1">
    <citation type="submission" date="2021-08" db="EMBL/GenBank/DDBJ databases">
        <title>Draft Genome Sequence of Phanerochaete sordida strain YK-624.</title>
        <authorList>
            <person name="Mori T."/>
            <person name="Dohra H."/>
            <person name="Suzuki T."/>
            <person name="Kawagishi H."/>
            <person name="Hirai H."/>
        </authorList>
    </citation>
    <scope>NUCLEOTIDE SEQUENCE [LARGE SCALE GENOMIC DNA]</scope>
    <source>
        <strain evidence="3 4">YK-624</strain>
    </source>
</reference>
<feature type="domain" description="DUF4604" evidence="2">
    <location>
        <begin position="13"/>
        <end position="194"/>
    </location>
</feature>
<evidence type="ECO:0000259" key="2">
    <source>
        <dbReference type="Pfam" id="PF15377"/>
    </source>
</evidence>
<protein>
    <submittedName>
        <fullName evidence="3">DUF4604 domain-containing protein</fullName>
    </submittedName>
</protein>
<name>A0A9P3L911_9APHY</name>
<feature type="compositionally biased region" description="Low complexity" evidence="1">
    <location>
        <begin position="135"/>
        <end position="151"/>
    </location>
</feature>
<dbReference type="InterPro" id="IPR040219">
    <property type="entry name" value="KIAA1143-like"/>
</dbReference>
<dbReference type="PANTHER" id="PTHR31195:SF2">
    <property type="entry name" value="GEO02494P1"/>
    <property type="match status" value="1"/>
</dbReference>
<accession>A0A9P3L911</accession>
<dbReference type="EMBL" id="BPQB01000002">
    <property type="protein sequence ID" value="GJE85543.1"/>
    <property type="molecule type" value="Genomic_DNA"/>
</dbReference>
<feature type="compositionally biased region" description="Basic and acidic residues" evidence="1">
    <location>
        <begin position="158"/>
        <end position="167"/>
    </location>
</feature>
<feature type="region of interest" description="Disordered" evidence="1">
    <location>
        <begin position="28"/>
        <end position="195"/>
    </location>
</feature>
<dbReference type="InterPro" id="IPR027911">
    <property type="entry name" value="DUF4604"/>
</dbReference>
<gene>
    <name evidence="3" type="ORF">PsYK624_016220</name>
</gene>
<dbReference type="Proteomes" id="UP000703269">
    <property type="component" value="Unassembled WGS sequence"/>
</dbReference>
<keyword evidence="4" id="KW-1185">Reference proteome</keyword>